<name>F7BCF2_CIOIN</name>
<dbReference type="Pfam" id="PF12496">
    <property type="entry name" value="BNIP2"/>
    <property type="match status" value="1"/>
</dbReference>
<dbReference type="Ensembl" id="ENSCINT00000028718.2">
    <property type="protein sequence ID" value="ENSCINP00000028472.2"/>
    <property type="gene ID" value="ENSCING00000016431.2"/>
</dbReference>
<keyword evidence="3" id="KW-1185">Reference proteome</keyword>
<dbReference type="HOGENOM" id="CLU_921197_0_0_1"/>
<evidence type="ECO:0000313" key="2">
    <source>
        <dbReference type="Ensembl" id="ENSCINP00000028472.2"/>
    </source>
</evidence>
<evidence type="ECO:0000256" key="1">
    <source>
        <dbReference type="SAM" id="MobiDB-lite"/>
    </source>
</evidence>
<dbReference type="FunCoup" id="F7BCF2">
    <property type="interactions" value="15"/>
</dbReference>
<reference evidence="3" key="1">
    <citation type="journal article" date="2002" name="Science">
        <title>The draft genome of Ciona intestinalis: insights into chordate and vertebrate origins.</title>
        <authorList>
            <person name="Dehal P."/>
            <person name="Satou Y."/>
            <person name="Campbell R.K."/>
            <person name="Chapman J."/>
            <person name="Degnan B."/>
            <person name="De Tomaso A."/>
            <person name="Davidson B."/>
            <person name="Di Gregorio A."/>
            <person name="Gelpke M."/>
            <person name="Goodstein D.M."/>
            <person name="Harafuji N."/>
            <person name="Hastings K.E."/>
            <person name="Ho I."/>
            <person name="Hotta K."/>
            <person name="Huang W."/>
            <person name="Kawashima T."/>
            <person name="Lemaire P."/>
            <person name="Martinez D."/>
            <person name="Meinertzhagen I.A."/>
            <person name="Necula S."/>
            <person name="Nonaka M."/>
            <person name="Putnam N."/>
            <person name="Rash S."/>
            <person name="Saiga H."/>
            <person name="Satake M."/>
            <person name="Terry A."/>
            <person name="Yamada L."/>
            <person name="Wang H.G."/>
            <person name="Awazu S."/>
            <person name="Azumi K."/>
            <person name="Boore J."/>
            <person name="Branno M."/>
            <person name="Chin-Bow S."/>
            <person name="DeSantis R."/>
            <person name="Doyle S."/>
            <person name="Francino P."/>
            <person name="Keys D.N."/>
            <person name="Haga S."/>
            <person name="Hayashi H."/>
            <person name="Hino K."/>
            <person name="Imai K.S."/>
            <person name="Inaba K."/>
            <person name="Kano S."/>
            <person name="Kobayashi K."/>
            <person name="Kobayashi M."/>
            <person name="Lee B.I."/>
            <person name="Makabe K.W."/>
            <person name="Manohar C."/>
            <person name="Matassi G."/>
            <person name="Medina M."/>
            <person name="Mochizuki Y."/>
            <person name="Mount S."/>
            <person name="Morishita T."/>
            <person name="Miura S."/>
            <person name="Nakayama A."/>
            <person name="Nishizaka S."/>
            <person name="Nomoto H."/>
            <person name="Ohta F."/>
            <person name="Oishi K."/>
            <person name="Rigoutsos I."/>
            <person name="Sano M."/>
            <person name="Sasaki A."/>
            <person name="Sasakura Y."/>
            <person name="Shoguchi E."/>
            <person name="Shin-i T."/>
            <person name="Spagnuolo A."/>
            <person name="Stainier D."/>
            <person name="Suzuki M.M."/>
            <person name="Tassy O."/>
            <person name="Takatori N."/>
            <person name="Tokuoka M."/>
            <person name="Yagi K."/>
            <person name="Yoshizaki F."/>
            <person name="Wada S."/>
            <person name="Zhang C."/>
            <person name="Hyatt P.D."/>
            <person name="Larimer F."/>
            <person name="Detter C."/>
            <person name="Doggett N."/>
            <person name="Glavina T."/>
            <person name="Hawkins T."/>
            <person name="Richardson P."/>
            <person name="Lucas S."/>
            <person name="Kohara Y."/>
            <person name="Levine M."/>
            <person name="Satoh N."/>
            <person name="Rokhsar D.S."/>
        </authorList>
    </citation>
    <scope>NUCLEOTIDE SEQUENCE [LARGE SCALE GENOMIC DNA]</scope>
</reference>
<dbReference type="InterPro" id="IPR022181">
    <property type="entry name" value="Bcl2-/adenovirus-E1B"/>
</dbReference>
<dbReference type="InParanoid" id="F7BCF2"/>
<dbReference type="Proteomes" id="UP000008144">
    <property type="component" value="Unassembled WGS sequence"/>
</dbReference>
<dbReference type="GO" id="GO:0005737">
    <property type="term" value="C:cytoplasm"/>
    <property type="evidence" value="ECO:0000318"/>
    <property type="project" value="GO_Central"/>
</dbReference>
<sequence length="302" mass="33587">MKTDSFNKEEDIHSHEQVEKELHSVVSKLSDEGLIGMVAEPVQYTVQELKDESNYTEPFMKKLVFDEPSVHDYEQVSNSVKKRTRYDTTGSIEFLTDSEDEDADLKTPNTPGEGVLINFGEEETHDPLSLPIELAELPEPVLNAKRKSLVPPSSLILSVAINEIKVQTTLTETPVSDSVTVTDSFVDIPVDDFPDKPERNIASDESKGTAPENKGESPGNHDDVCIMEVIPPAHLADSIKWETIVIGEKELKIDGSSIQPYKRAISHGGFYKDKSTIVEIIGTYLPENTVANYAWVIDNLFL</sequence>
<dbReference type="STRING" id="7719.ENSCINP00000028472"/>
<feature type="compositionally biased region" description="Basic and acidic residues" evidence="1">
    <location>
        <begin position="193"/>
        <end position="222"/>
    </location>
</feature>
<reference evidence="2" key="2">
    <citation type="submission" date="2025-08" db="UniProtKB">
        <authorList>
            <consortium name="Ensembl"/>
        </authorList>
    </citation>
    <scope>IDENTIFICATION</scope>
</reference>
<feature type="region of interest" description="Disordered" evidence="1">
    <location>
        <begin position="189"/>
        <end position="222"/>
    </location>
</feature>
<dbReference type="AlphaFoldDB" id="F7BCF2"/>
<accession>F7BCF2</accession>
<reference evidence="2" key="3">
    <citation type="submission" date="2025-09" db="UniProtKB">
        <authorList>
            <consortium name="Ensembl"/>
        </authorList>
    </citation>
    <scope>IDENTIFICATION</scope>
</reference>
<organism evidence="2 3">
    <name type="scientific">Ciona intestinalis</name>
    <name type="common">Transparent sea squirt</name>
    <name type="synonym">Ascidia intestinalis</name>
    <dbReference type="NCBI Taxonomy" id="7719"/>
    <lineage>
        <taxon>Eukaryota</taxon>
        <taxon>Metazoa</taxon>
        <taxon>Chordata</taxon>
        <taxon>Tunicata</taxon>
        <taxon>Ascidiacea</taxon>
        <taxon>Phlebobranchia</taxon>
        <taxon>Cionidae</taxon>
        <taxon>Ciona</taxon>
    </lineage>
</organism>
<evidence type="ECO:0000313" key="3">
    <source>
        <dbReference type="Proteomes" id="UP000008144"/>
    </source>
</evidence>
<proteinExistence type="predicted"/>
<protein>
    <submittedName>
        <fullName evidence="2">Uncharacterized protein</fullName>
    </submittedName>
</protein>
<dbReference type="GO" id="GO:0004309">
    <property type="term" value="F:exopolyphosphatase activity"/>
    <property type="evidence" value="ECO:0000318"/>
    <property type="project" value="GO_Central"/>
</dbReference>